<dbReference type="PANTHER" id="PTHR38035">
    <property type="entry name" value="UPF0070 PROTEIN YFGM"/>
    <property type="match status" value="1"/>
</dbReference>
<evidence type="ECO:0000256" key="8">
    <source>
        <dbReference type="SAM" id="Phobius"/>
    </source>
</evidence>
<gene>
    <name evidence="10" type="ORF">Tharo_0993</name>
</gene>
<dbReference type="KEGG" id="tak:Tharo_0993"/>
<organism evidence="10 11">
    <name type="scientific">Thauera aromatica K172</name>
    <dbReference type="NCBI Taxonomy" id="44139"/>
    <lineage>
        <taxon>Bacteria</taxon>
        <taxon>Pseudomonadati</taxon>
        <taxon>Pseudomonadota</taxon>
        <taxon>Betaproteobacteria</taxon>
        <taxon>Rhodocyclales</taxon>
        <taxon>Zoogloeaceae</taxon>
        <taxon>Thauera</taxon>
    </lineage>
</organism>
<accession>A0A2R4BL38</accession>
<dbReference type="EMBL" id="CP028339">
    <property type="protein sequence ID" value="AVR87934.1"/>
    <property type="molecule type" value="Genomic_DNA"/>
</dbReference>
<evidence type="ECO:0000256" key="2">
    <source>
        <dbReference type="ARBA" id="ARBA00004236"/>
    </source>
</evidence>
<dbReference type="GO" id="GO:0005886">
    <property type="term" value="C:plasma membrane"/>
    <property type="evidence" value="ECO:0007669"/>
    <property type="project" value="UniProtKB-SubCell"/>
</dbReference>
<evidence type="ECO:0000256" key="1">
    <source>
        <dbReference type="ARBA" id="ARBA00004167"/>
    </source>
</evidence>
<evidence type="ECO:0000256" key="6">
    <source>
        <dbReference type="ARBA" id="ARBA00023136"/>
    </source>
</evidence>
<dbReference type="GO" id="GO:0044877">
    <property type="term" value="F:protein-containing complex binding"/>
    <property type="evidence" value="ECO:0007669"/>
    <property type="project" value="InterPro"/>
</dbReference>
<evidence type="ECO:0000313" key="11">
    <source>
        <dbReference type="Proteomes" id="UP000241885"/>
    </source>
</evidence>
<evidence type="ECO:0000256" key="7">
    <source>
        <dbReference type="ARBA" id="ARBA00023186"/>
    </source>
</evidence>
<dbReference type="Gene3D" id="1.25.40.1040">
    <property type="match status" value="1"/>
</dbReference>
<keyword evidence="7" id="KW-0143">Chaperone</keyword>
<dbReference type="AlphaFoldDB" id="A0A2R4BL38"/>
<reference evidence="10 11" key="1">
    <citation type="submission" date="2018-03" db="EMBL/GenBank/DDBJ databases">
        <title>Complete genome sequence of Thauera aromatica, a model organism for studying aromatic compound degradation under denitrifying conditions.</title>
        <authorList>
            <person name="Lo H.-Y."/>
            <person name="Goris T."/>
            <person name="Boll M."/>
            <person name="Mueller J.A."/>
        </authorList>
    </citation>
    <scope>NUCLEOTIDE SEQUENCE [LARGE SCALE GENOMIC DNA]</scope>
    <source>
        <strain evidence="10 11">K172</strain>
    </source>
</reference>
<evidence type="ECO:0000256" key="5">
    <source>
        <dbReference type="ARBA" id="ARBA00022989"/>
    </source>
</evidence>
<dbReference type="Proteomes" id="UP000241885">
    <property type="component" value="Chromosome"/>
</dbReference>
<keyword evidence="11" id="KW-1185">Reference proteome</keyword>
<keyword evidence="5 8" id="KW-1133">Transmembrane helix</keyword>
<dbReference type="PIRSF" id="PIRSF006170">
    <property type="entry name" value="YfgM"/>
    <property type="match status" value="1"/>
</dbReference>
<dbReference type="InterPro" id="IPR018704">
    <property type="entry name" value="SecYEG/CpoB_TPR"/>
</dbReference>
<protein>
    <submittedName>
        <fullName evidence="10">TPR repeat protein</fullName>
    </submittedName>
</protein>
<comment type="subcellular location">
    <subcellularLocation>
        <location evidence="2">Cell membrane</location>
    </subcellularLocation>
    <subcellularLocation>
        <location evidence="1">Membrane</location>
        <topology evidence="1">Single-pass membrane protein</topology>
    </subcellularLocation>
</comment>
<evidence type="ECO:0000256" key="4">
    <source>
        <dbReference type="ARBA" id="ARBA00022692"/>
    </source>
</evidence>
<evidence type="ECO:0000256" key="3">
    <source>
        <dbReference type="ARBA" id="ARBA00022475"/>
    </source>
</evidence>
<dbReference type="Pfam" id="PF09976">
    <property type="entry name" value="TPR_21"/>
    <property type="match status" value="1"/>
</dbReference>
<dbReference type="PANTHER" id="PTHR38035:SF1">
    <property type="entry name" value="ANCILLARY SECYEG TRANSLOCON SUBUNIT"/>
    <property type="match status" value="1"/>
</dbReference>
<proteinExistence type="predicted"/>
<sequence>MMAVYDLEEQEQISELKAWWAQYGNLVVGLALAAAVAAVGWQGWQWFQNRNAAEAGTLYYAVQQAAQSQDAQKAREAAGRLIGEHGGSASAQLGALLAAAVQFEADDLTNARAQLEWAADKGADAALRDLARLRLAAVMLEQGELDAALARLQGAPVTAAYKSRYDDLRGDVLAELGRADEARAAYRAAIDSLAAEGEEAMTLRELVRVKLESLGA</sequence>
<keyword evidence="3" id="KW-1003">Cell membrane</keyword>
<keyword evidence="4 8" id="KW-0812">Transmembrane</keyword>
<dbReference type="InterPro" id="IPR026039">
    <property type="entry name" value="YfgM"/>
</dbReference>
<evidence type="ECO:0000313" key="10">
    <source>
        <dbReference type="EMBL" id="AVR87934.1"/>
    </source>
</evidence>
<keyword evidence="6 8" id="KW-0472">Membrane</keyword>
<name>A0A2R4BL38_THAAR</name>
<feature type="transmembrane region" description="Helical" evidence="8">
    <location>
        <begin position="20"/>
        <end position="41"/>
    </location>
</feature>
<evidence type="ECO:0000259" key="9">
    <source>
        <dbReference type="Pfam" id="PF09976"/>
    </source>
</evidence>
<feature type="domain" description="Ancillary SecYEG translocon subunit/Cell division coordinator CpoB TPR" evidence="9">
    <location>
        <begin position="17"/>
        <end position="215"/>
    </location>
</feature>